<dbReference type="Ensembl" id="ENSOMYT00000004042.2">
    <property type="protein sequence ID" value="ENSOMYP00000003609.2"/>
    <property type="gene ID" value="ENSOMYG00000001919.2"/>
</dbReference>
<feature type="region of interest" description="Disordered" evidence="6">
    <location>
        <begin position="846"/>
        <end position="868"/>
    </location>
</feature>
<dbReference type="GeneID" id="110525077"/>
<keyword evidence="3" id="KW-0963">Cytoplasm</keyword>
<feature type="compositionally biased region" description="Pro residues" evidence="6">
    <location>
        <begin position="1722"/>
        <end position="1740"/>
    </location>
</feature>
<dbReference type="KEGG" id="omy:110525077"/>
<evidence type="ECO:0000259" key="8">
    <source>
        <dbReference type="PROSITE" id="PS50826"/>
    </source>
</evidence>
<evidence type="ECO:0008006" key="11">
    <source>
        <dbReference type="Google" id="ProtNLM"/>
    </source>
</evidence>
<feature type="region of interest" description="Disordered" evidence="6">
    <location>
        <begin position="531"/>
        <end position="619"/>
    </location>
</feature>
<feature type="compositionally biased region" description="Low complexity" evidence="6">
    <location>
        <begin position="531"/>
        <end position="548"/>
    </location>
</feature>
<feature type="compositionally biased region" description="Acidic residues" evidence="6">
    <location>
        <begin position="583"/>
        <end position="608"/>
    </location>
</feature>
<feature type="region of interest" description="Disordered" evidence="6">
    <location>
        <begin position="637"/>
        <end position="669"/>
    </location>
</feature>
<dbReference type="InterPro" id="IPR037213">
    <property type="entry name" value="Run_dom_sf"/>
</dbReference>
<dbReference type="Proteomes" id="UP000694395">
    <property type="component" value="Chromosome 6"/>
</dbReference>
<dbReference type="Gene3D" id="2.30.30.40">
    <property type="entry name" value="SH3 Domains"/>
    <property type="match status" value="1"/>
</dbReference>
<evidence type="ECO:0000313" key="9">
    <source>
        <dbReference type="Ensembl" id="ENSOMYP00000003609.2"/>
    </source>
</evidence>
<feature type="region of interest" description="Disordered" evidence="6">
    <location>
        <begin position="1053"/>
        <end position="1082"/>
    </location>
</feature>
<dbReference type="PROSITE" id="PS50002">
    <property type="entry name" value="SH3"/>
    <property type="match status" value="1"/>
</dbReference>
<feature type="compositionally biased region" description="Gly residues" evidence="6">
    <location>
        <begin position="848"/>
        <end position="859"/>
    </location>
</feature>
<feature type="compositionally biased region" description="Basic and acidic residues" evidence="6">
    <location>
        <begin position="549"/>
        <end position="558"/>
    </location>
</feature>
<dbReference type="InterPro" id="IPR004012">
    <property type="entry name" value="Run_dom"/>
</dbReference>
<feature type="compositionally biased region" description="Low complexity" evidence="6">
    <location>
        <begin position="1633"/>
        <end position="1649"/>
    </location>
</feature>
<evidence type="ECO:0000313" key="10">
    <source>
        <dbReference type="Proteomes" id="UP000694395"/>
    </source>
</evidence>
<dbReference type="PANTHER" id="PTHR15591">
    <property type="entry name" value="RUN AND SH3 DOMAIN CONTAINING"/>
    <property type="match status" value="1"/>
</dbReference>
<dbReference type="InterPro" id="IPR036028">
    <property type="entry name" value="SH3-like_dom_sf"/>
</dbReference>
<dbReference type="Pfam" id="PF14604">
    <property type="entry name" value="SH3_9"/>
    <property type="match status" value="1"/>
</dbReference>
<feature type="region of interest" description="Disordered" evidence="6">
    <location>
        <begin position="1718"/>
        <end position="1745"/>
    </location>
</feature>
<feature type="compositionally biased region" description="Gly residues" evidence="6">
    <location>
        <begin position="28"/>
        <end position="38"/>
    </location>
</feature>
<dbReference type="PROSITE" id="PS50826">
    <property type="entry name" value="RUN"/>
    <property type="match status" value="1"/>
</dbReference>
<dbReference type="FunFam" id="1.20.58.900:FF:000006">
    <property type="entry name" value="RUN and SH3 domain containing 1"/>
    <property type="match status" value="1"/>
</dbReference>
<dbReference type="Gene3D" id="1.20.58.900">
    <property type="match status" value="1"/>
</dbReference>
<gene>
    <name evidence="9" type="primary">LOC110525077</name>
</gene>
<sequence>MDSPSKLSGETLIVHHIPLVHCQVTGGRQGYSGGGGGSLKRSNQPENLGLSPTTSLPERDVLQREALVYSSLIQTSTGGGGGGRGREGRGGGEREGRGGGESGGHGRERGGGVGERGEGRRGGGVGGGSTGSDNLSVTSSNSEDQVMVDNTLLRVKPREQANNPLRLRHNPFLLNTEEEDDDEEEEDEDDSDNLNGYLEDSSFHLHGNTNSALDEEGDGVTPFHLHDLGFTTHEPFLLQSTLGKHSWGCSGGRDSLRGVASDLSAHLEGLDLLVLDGPRRHGSSGSTLSMDCGEQEWAEDDEEEEEEDPMRGGGRSSSQADSSSSSSAHQLCSCYGLSQTFHEHFPEQFSQSLECQLGYGSESSCNSSDGMLVNFSAIYNKINNSVPSTSSESPPPATTTNLNSSTDHSYTSSVCTSSILDGEAGSPGRARDRGAFYLDLHTSPTAPPNSHQPSCSSNSTLSLGLHPYTNTSACTCSAEHQGALDLDANCNSYQPPHQSDSGSDLTSCLQSQARLVVATQNYYKLVTCDLSSQSPPSPVGSSASFASCSDEHSKESPAHDTPNTTQPTEYYLFRRPPGGEGKEAEEEDEEGELSQRDENEEEDDDEEEERKKREQQQMGGACSDLIIEGQVYINISPPVVDRGPIGGGTPRSRSYDRNLDKSPPPRLGSLERMLSCPVHLSEGAVPLGPPTPPRVTSFAEIARSKRKNGGSAGSPSLRTGGCSDPFSSTHSAHSHSSAHSSAHSHSSADFSPILEGLGQGPSHSVPFQRCYSQGSVDRPGGGARETRSTAEGGLSSSSCSSAVVRYTKDQRPTTLPIQPFTFHHQFSKLSQPKPILPLLTGYVSGMQARGGGPSGGPEGSDGVDDDRWEDSLRRCQSGGTMGGMVSAVAPLGPGSVRPSPLGSYSPVRLQGLTSTSCSTCTPSPQTPRSLSCPLSAELLPLHHTHPPPARLAAVPLPPTPPPPPQGVKQGAVPPMLPPVQGQVQGQCHQHYHRGTLPVLPVVLQDSEISLRYEETSDSVEGSRGPGSATQHGHHLSPQTLKWREYRRRNPLGVERCSSGGSGVPALSGSLDGNGRRGVARGQRITRRNVFDFPPASSGHAPLGRLNGQSVKQLQQYYSDFLPDYFSLTERPPDEFCLSPDASSSSSSSTSSQSHISVNLQQKRGLVKAINTAVDLIVAHFGTSRDPDVKAKLGNSWVSPNVGHLILKYLCPALREVLGDGLKAYVLDLIIGQRRNQPWSLVEASTQLGPSTCVVHSLFSKVSQYSELTSHSMRLNSFIFGLLNLRSLEFWFNHLYTHEDIVAAHYHPWGFLPLSQGPCQPLLEELLLLLQPLSLLPFDLDLLFEPRLVQRNQEHLRSKEQLCSASAGQGLDQSACSTFQLMRGWSSESRRAESMREGAEVKKEGGGVGNRGRLGLRREGTWPRMEGVGERGRREGMMQRMGSRREGVGIDSLGAGLVEAQPMTTEVGTGFANLWRESGRGKGTGKRVMGVGGVRHEEEGEKEERRKGTERDWAEEGRQQQERDRQAGWWYQLMQSSQVYIDQSAQGGSKFVKSEKRKKSAERRSQSQHPLPRKGVVEGAESSQEEEVLRERSRKSSSCGEWTGSRGRGRPSWMGSPPESVLTQDKEKEKDPGTTRATEATATQPAAQTEDPSQGQSMRWVRLFGSSMGGGGPPSRPDGAEQRPSKSKRSRLPSGWLTGLDMSVLDLLAQSVGVGTVKRVEPSAPPAPPTLNQPSPPPQPPQETQTKQLCEVRALCHHIATEPDQLSFHKGDILSVLSRADSDWLLCSLGAQRGLVPFIYVTLRGLEDSQAPHEPQGPL</sequence>
<dbReference type="GO" id="GO:0031410">
    <property type="term" value="C:cytoplasmic vesicle"/>
    <property type="evidence" value="ECO:0007669"/>
    <property type="project" value="TreeGrafter"/>
</dbReference>
<feature type="region of interest" description="Disordered" evidence="6">
    <location>
        <begin position="1386"/>
        <end position="1414"/>
    </location>
</feature>
<dbReference type="GeneTree" id="ENSGT00900000141033"/>
<feature type="compositionally biased region" description="Acidic residues" evidence="6">
    <location>
        <begin position="293"/>
        <end position="308"/>
    </location>
</feature>
<dbReference type="SUPFAM" id="SSF50044">
    <property type="entry name" value="SH3-domain"/>
    <property type="match status" value="1"/>
</dbReference>
<reference evidence="9" key="3">
    <citation type="submission" date="2025-09" db="UniProtKB">
        <authorList>
            <consortium name="Ensembl"/>
        </authorList>
    </citation>
    <scope>IDENTIFICATION</scope>
</reference>
<feature type="region of interest" description="Disordered" evidence="6">
    <location>
        <begin position="1477"/>
        <end position="1523"/>
    </location>
</feature>
<feature type="region of interest" description="Disordered" evidence="6">
    <location>
        <begin position="282"/>
        <end position="324"/>
    </location>
</feature>
<dbReference type="CDD" id="cd17702">
    <property type="entry name" value="RUN_RUSC2"/>
    <property type="match status" value="1"/>
</dbReference>
<organism evidence="9 10">
    <name type="scientific">Oncorhynchus mykiss</name>
    <name type="common">Rainbow trout</name>
    <name type="synonym">Salmo gairdneri</name>
    <dbReference type="NCBI Taxonomy" id="8022"/>
    <lineage>
        <taxon>Eukaryota</taxon>
        <taxon>Metazoa</taxon>
        <taxon>Chordata</taxon>
        <taxon>Craniata</taxon>
        <taxon>Vertebrata</taxon>
        <taxon>Euteleostomi</taxon>
        <taxon>Actinopterygii</taxon>
        <taxon>Neopterygii</taxon>
        <taxon>Teleostei</taxon>
        <taxon>Protacanthopterygii</taxon>
        <taxon>Salmoniformes</taxon>
        <taxon>Salmonidae</taxon>
        <taxon>Salmoninae</taxon>
        <taxon>Oncorhynchus</taxon>
    </lineage>
</organism>
<feature type="compositionally biased region" description="Polar residues" evidence="6">
    <location>
        <begin position="401"/>
        <end position="410"/>
    </location>
</feature>
<feature type="compositionally biased region" description="Polar residues" evidence="6">
    <location>
        <begin position="131"/>
        <end position="144"/>
    </location>
</feature>
<feature type="region of interest" description="Disordered" evidence="6">
    <location>
        <begin position="704"/>
        <end position="801"/>
    </location>
</feature>
<feature type="domain" description="SH3" evidence="7">
    <location>
        <begin position="1746"/>
        <end position="1805"/>
    </location>
</feature>
<keyword evidence="10" id="KW-1185">Reference proteome</keyword>
<dbReference type="Pfam" id="PF02759">
    <property type="entry name" value="RUN"/>
    <property type="match status" value="1"/>
</dbReference>
<evidence type="ECO:0000256" key="5">
    <source>
        <dbReference type="PROSITE-ProRule" id="PRU00192"/>
    </source>
</evidence>
<feature type="compositionally biased region" description="Basic and acidic residues" evidence="6">
    <location>
        <begin position="1387"/>
        <end position="1404"/>
    </location>
</feature>
<feature type="compositionally biased region" description="Acidic residues" evidence="6">
    <location>
        <begin position="176"/>
        <end position="192"/>
    </location>
</feature>
<accession>A0A8C7LSD7</accession>
<feature type="compositionally biased region" description="Polar residues" evidence="6">
    <location>
        <begin position="40"/>
        <end position="56"/>
    </location>
</feature>
<evidence type="ECO:0000256" key="4">
    <source>
        <dbReference type="ARBA" id="ARBA00022553"/>
    </source>
</evidence>
<feature type="region of interest" description="Disordered" evidence="6">
    <location>
        <begin position="386"/>
        <end position="410"/>
    </location>
</feature>
<dbReference type="InterPro" id="IPR047342">
    <property type="entry name" value="RUN_RUSC2"/>
</dbReference>
<evidence type="ECO:0000256" key="1">
    <source>
        <dbReference type="ARBA" id="ARBA00004496"/>
    </source>
</evidence>
<evidence type="ECO:0000256" key="2">
    <source>
        <dbReference type="ARBA" id="ARBA00022443"/>
    </source>
</evidence>
<proteinExistence type="predicted"/>
<feature type="compositionally biased region" description="Polar residues" evidence="6">
    <location>
        <begin position="442"/>
        <end position="458"/>
    </location>
</feature>
<dbReference type="OrthoDB" id="9884296at2759"/>
<evidence type="ECO:0000259" key="7">
    <source>
        <dbReference type="PROSITE" id="PS50002"/>
    </source>
</evidence>
<feature type="domain" description="RUN" evidence="8">
    <location>
        <begin position="1200"/>
        <end position="1344"/>
    </location>
</feature>
<dbReference type="RefSeq" id="XP_036835191.1">
    <property type="nucleotide sequence ID" value="XM_036979296.1"/>
</dbReference>
<reference evidence="9" key="1">
    <citation type="submission" date="2020-07" db="EMBL/GenBank/DDBJ databases">
        <title>A long reads based de novo assembly of the rainbow trout Arlee double haploid line genome.</title>
        <authorList>
            <person name="Gao G."/>
            <person name="Palti Y."/>
        </authorList>
    </citation>
    <scope>NUCLEOTIDE SEQUENCE [LARGE SCALE GENOMIC DNA]</scope>
</reference>
<protein>
    <recommendedName>
        <fullName evidence="11">SH3 domain-containing protein</fullName>
    </recommendedName>
</protein>
<reference evidence="9" key="2">
    <citation type="submission" date="2025-08" db="UniProtKB">
        <authorList>
            <consortium name="Ensembl"/>
        </authorList>
    </citation>
    <scope>IDENTIFICATION</scope>
</reference>
<dbReference type="InterPro" id="IPR047343">
    <property type="entry name" value="RUSC1_2"/>
</dbReference>
<dbReference type="SMART" id="SM00593">
    <property type="entry name" value="RUN"/>
    <property type="match status" value="1"/>
</dbReference>
<feature type="region of interest" description="Disordered" evidence="6">
    <location>
        <begin position="28"/>
        <end position="218"/>
    </location>
</feature>
<evidence type="ECO:0000256" key="3">
    <source>
        <dbReference type="ARBA" id="ARBA00022490"/>
    </source>
</evidence>
<dbReference type="SUPFAM" id="SSF140741">
    <property type="entry name" value="RUN domain-like"/>
    <property type="match status" value="1"/>
</dbReference>
<feature type="region of interest" description="Disordered" evidence="6">
    <location>
        <begin position="439"/>
        <end position="458"/>
    </location>
</feature>
<feature type="compositionally biased region" description="Basic and acidic residues" evidence="6">
    <location>
        <begin position="84"/>
        <end position="121"/>
    </location>
</feature>
<feature type="compositionally biased region" description="Low complexity" evidence="6">
    <location>
        <begin position="727"/>
        <end position="748"/>
    </location>
</feature>
<comment type="subcellular location">
    <subcellularLocation>
        <location evidence="1">Cytoplasm</location>
    </subcellularLocation>
</comment>
<keyword evidence="4" id="KW-0597">Phosphoprotein</keyword>
<dbReference type="SMART" id="SM00326">
    <property type="entry name" value="SH3"/>
    <property type="match status" value="1"/>
</dbReference>
<dbReference type="InterPro" id="IPR001452">
    <property type="entry name" value="SH3_domain"/>
</dbReference>
<keyword evidence="2 5" id="KW-0728">SH3 domain</keyword>
<feature type="region of interest" description="Disordered" evidence="6">
    <location>
        <begin position="1012"/>
        <end position="1041"/>
    </location>
</feature>
<feature type="compositionally biased region" description="Basic and acidic residues" evidence="6">
    <location>
        <begin position="1623"/>
        <end position="1632"/>
    </location>
</feature>
<name>A0A8C7LSD7_ONCMY</name>
<evidence type="ECO:0000256" key="6">
    <source>
        <dbReference type="SAM" id="MobiDB-lite"/>
    </source>
</evidence>
<feature type="region of interest" description="Disordered" evidence="6">
    <location>
        <begin position="1543"/>
        <end position="1694"/>
    </location>
</feature>
<feature type="compositionally biased region" description="Basic and acidic residues" evidence="6">
    <location>
        <begin position="1493"/>
        <end position="1523"/>
    </location>
</feature>
<dbReference type="PANTHER" id="PTHR15591:SF14">
    <property type="entry name" value="AP-4 COMPLEX ACCESSORY SUBUNIT RUSC2"/>
    <property type="match status" value="1"/>
</dbReference>